<keyword evidence="3" id="KW-1185">Reference proteome</keyword>
<reference evidence="2" key="2">
    <citation type="submission" date="2023-06" db="EMBL/GenBank/DDBJ databases">
        <authorList>
            <person name="Ma L."/>
            <person name="Liu K.-W."/>
            <person name="Li Z."/>
            <person name="Hsiao Y.-Y."/>
            <person name="Qi Y."/>
            <person name="Fu T."/>
            <person name="Tang G."/>
            <person name="Zhang D."/>
            <person name="Sun W.-H."/>
            <person name="Liu D.-K."/>
            <person name="Li Y."/>
            <person name="Chen G.-Z."/>
            <person name="Liu X.-D."/>
            <person name="Liao X.-Y."/>
            <person name="Jiang Y.-T."/>
            <person name="Yu X."/>
            <person name="Hao Y."/>
            <person name="Huang J."/>
            <person name="Zhao X.-W."/>
            <person name="Ke S."/>
            <person name="Chen Y.-Y."/>
            <person name="Wu W.-L."/>
            <person name="Hsu J.-L."/>
            <person name="Lin Y.-F."/>
            <person name="Huang M.-D."/>
            <person name="Li C.-Y."/>
            <person name="Huang L."/>
            <person name="Wang Z.-W."/>
            <person name="Zhao X."/>
            <person name="Zhong W.-Y."/>
            <person name="Peng D.-H."/>
            <person name="Ahmad S."/>
            <person name="Lan S."/>
            <person name="Zhang J.-S."/>
            <person name="Tsai W.-C."/>
            <person name="Van De Peer Y."/>
            <person name="Liu Z.-J."/>
        </authorList>
    </citation>
    <scope>NUCLEOTIDE SEQUENCE</scope>
    <source>
        <strain evidence="2">CP</strain>
        <tissue evidence="2">Leaves</tissue>
    </source>
</reference>
<dbReference type="PANTHER" id="PTHR31964">
    <property type="entry name" value="ADENINE NUCLEOTIDE ALPHA HYDROLASES-LIKE SUPERFAMILY PROTEIN"/>
    <property type="match status" value="1"/>
</dbReference>
<evidence type="ECO:0000313" key="3">
    <source>
        <dbReference type="Proteomes" id="UP001180020"/>
    </source>
</evidence>
<name>A0AAV9DJF1_ACOCL</name>
<reference evidence="2" key="1">
    <citation type="journal article" date="2023" name="Nat. Commun.">
        <title>Diploid and tetraploid genomes of Acorus and the evolution of monocots.</title>
        <authorList>
            <person name="Ma L."/>
            <person name="Liu K.W."/>
            <person name="Li Z."/>
            <person name="Hsiao Y.Y."/>
            <person name="Qi Y."/>
            <person name="Fu T."/>
            <person name="Tang G.D."/>
            <person name="Zhang D."/>
            <person name="Sun W.H."/>
            <person name="Liu D.K."/>
            <person name="Li Y."/>
            <person name="Chen G.Z."/>
            <person name="Liu X.D."/>
            <person name="Liao X.Y."/>
            <person name="Jiang Y.T."/>
            <person name="Yu X."/>
            <person name="Hao Y."/>
            <person name="Huang J."/>
            <person name="Zhao X.W."/>
            <person name="Ke S."/>
            <person name="Chen Y.Y."/>
            <person name="Wu W.L."/>
            <person name="Hsu J.L."/>
            <person name="Lin Y.F."/>
            <person name="Huang M.D."/>
            <person name="Li C.Y."/>
            <person name="Huang L."/>
            <person name="Wang Z.W."/>
            <person name="Zhao X."/>
            <person name="Zhong W.Y."/>
            <person name="Peng D.H."/>
            <person name="Ahmad S."/>
            <person name="Lan S."/>
            <person name="Zhang J.S."/>
            <person name="Tsai W.C."/>
            <person name="Van de Peer Y."/>
            <person name="Liu Z.J."/>
        </authorList>
    </citation>
    <scope>NUCLEOTIDE SEQUENCE</scope>
    <source>
        <strain evidence="2">CP</strain>
    </source>
</reference>
<dbReference type="Gene3D" id="3.40.50.620">
    <property type="entry name" value="HUPs"/>
    <property type="match status" value="1"/>
</dbReference>
<gene>
    <name evidence="2" type="ORF">QJS10_CPB13g00429</name>
</gene>
<dbReference type="Pfam" id="PF00582">
    <property type="entry name" value="Usp"/>
    <property type="match status" value="1"/>
</dbReference>
<organism evidence="2 3">
    <name type="scientific">Acorus calamus</name>
    <name type="common">Sweet flag</name>
    <dbReference type="NCBI Taxonomy" id="4465"/>
    <lineage>
        <taxon>Eukaryota</taxon>
        <taxon>Viridiplantae</taxon>
        <taxon>Streptophyta</taxon>
        <taxon>Embryophyta</taxon>
        <taxon>Tracheophyta</taxon>
        <taxon>Spermatophyta</taxon>
        <taxon>Magnoliopsida</taxon>
        <taxon>Liliopsida</taxon>
        <taxon>Acoraceae</taxon>
        <taxon>Acorus</taxon>
    </lineage>
</organism>
<dbReference type="EMBL" id="JAUJYO010000013">
    <property type="protein sequence ID" value="KAK1301036.1"/>
    <property type="molecule type" value="Genomic_DNA"/>
</dbReference>
<dbReference type="Proteomes" id="UP001180020">
    <property type="component" value="Unassembled WGS sequence"/>
</dbReference>
<dbReference type="AlphaFoldDB" id="A0AAV9DJF1"/>
<comment type="caution">
    <text evidence="2">The sequence shown here is derived from an EMBL/GenBank/DDBJ whole genome shotgun (WGS) entry which is preliminary data.</text>
</comment>
<proteinExistence type="predicted"/>
<sequence length="118" mass="13150">MRVFASNKMGEVLYRALEFIRSLHEQQQKVSLALLEQAKEMCAGQGVVAETITEVGDPRETICETVDKLKVNLLIMGNHGRGAIQSISALMRNMRLLKRAHRWGPINIALVALPQGQL</sequence>
<accession>A0AAV9DJF1</accession>
<dbReference type="InterPro" id="IPR006016">
    <property type="entry name" value="UspA"/>
</dbReference>
<dbReference type="InterPro" id="IPR014729">
    <property type="entry name" value="Rossmann-like_a/b/a_fold"/>
</dbReference>
<feature type="domain" description="UspA" evidence="1">
    <location>
        <begin position="23"/>
        <end position="85"/>
    </location>
</feature>
<evidence type="ECO:0000313" key="2">
    <source>
        <dbReference type="EMBL" id="KAK1301036.1"/>
    </source>
</evidence>
<dbReference type="SUPFAM" id="SSF52402">
    <property type="entry name" value="Adenine nucleotide alpha hydrolases-like"/>
    <property type="match status" value="1"/>
</dbReference>
<dbReference type="PANTHER" id="PTHR31964:SF113">
    <property type="entry name" value="USPA DOMAIN-CONTAINING PROTEIN"/>
    <property type="match status" value="1"/>
</dbReference>
<protein>
    <recommendedName>
        <fullName evidence="1">UspA domain-containing protein</fullName>
    </recommendedName>
</protein>
<evidence type="ECO:0000259" key="1">
    <source>
        <dbReference type="Pfam" id="PF00582"/>
    </source>
</evidence>